<feature type="signal peptide" evidence="1">
    <location>
        <begin position="1"/>
        <end position="24"/>
    </location>
</feature>
<proteinExistence type="predicted"/>
<dbReference type="GO" id="GO:0003887">
    <property type="term" value="F:DNA-directed DNA polymerase activity"/>
    <property type="evidence" value="ECO:0007669"/>
    <property type="project" value="UniProtKB-EC"/>
</dbReference>
<sequence>MFKRSLLISTVALCASLSFVPAQAAPSAATVSGLASCSGACVEQAQSIAAEISAMPAGPAKDKLLLALVKSIGALAIANPAISVALSSVAAEAKAGLSPAAAAAVPFVDQVVAALAAGTPGEATAALGDENFGDDVAS</sequence>
<evidence type="ECO:0000256" key="1">
    <source>
        <dbReference type="SAM" id="SignalP"/>
    </source>
</evidence>
<organism evidence="2 3">
    <name type="scientific">Rhizobium herbae</name>
    <dbReference type="NCBI Taxonomy" id="508661"/>
    <lineage>
        <taxon>Bacteria</taxon>
        <taxon>Pseudomonadati</taxon>
        <taxon>Pseudomonadota</taxon>
        <taxon>Alphaproteobacteria</taxon>
        <taxon>Hyphomicrobiales</taxon>
        <taxon>Rhizobiaceae</taxon>
        <taxon>Rhizobium/Agrobacterium group</taxon>
        <taxon>Rhizobium</taxon>
    </lineage>
</organism>
<dbReference type="Proteomes" id="UP000823786">
    <property type="component" value="Unassembled WGS sequence"/>
</dbReference>
<keyword evidence="2" id="KW-0548">Nucleotidyltransferase</keyword>
<reference evidence="2 3" key="1">
    <citation type="submission" date="2021-03" db="EMBL/GenBank/DDBJ databases">
        <title>Genomic Encyclopedia of Type Strains, Phase IV (KMG-IV): sequencing the most valuable type-strain genomes for metagenomic binning, comparative biology and taxonomic classification.</title>
        <authorList>
            <person name="Goeker M."/>
        </authorList>
    </citation>
    <scope>NUCLEOTIDE SEQUENCE [LARGE SCALE GENOMIC DNA]</scope>
    <source>
        <strain evidence="2 3">DSM 26427</strain>
    </source>
</reference>
<keyword evidence="1" id="KW-0732">Signal</keyword>
<keyword evidence="2" id="KW-0808">Transferase</keyword>
<dbReference type="RefSeq" id="WP_209849281.1">
    <property type="nucleotide sequence ID" value="NZ_JAGGJV010000002.1"/>
</dbReference>
<protein>
    <submittedName>
        <fullName evidence="2">DNA polymerase-3 subunit gamma/tau</fullName>
        <ecNumber evidence="2">2.7.7.7</ecNumber>
    </submittedName>
</protein>
<evidence type="ECO:0000313" key="2">
    <source>
        <dbReference type="EMBL" id="MBP1857746.1"/>
    </source>
</evidence>
<gene>
    <name evidence="2" type="ORF">J2Z75_001242</name>
</gene>
<name>A0ABS4EIH5_9HYPH</name>
<accession>A0ABS4EIH5</accession>
<dbReference type="EMBL" id="JAGGJV010000002">
    <property type="protein sequence ID" value="MBP1857746.1"/>
    <property type="molecule type" value="Genomic_DNA"/>
</dbReference>
<evidence type="ECO:0000313" key="3">
    <source>
        <dbReference type="Proteomes" id="UP000823786"/>
    </source>
</evidence>
<feature type="chain" id="PRO_5046351751" evidence="1">
    <location>
        <begin position="25"/>
        <end position="138"/>
    </location>
</feature>
<keyword evidence="3" id="KW-1185">Reference proteome</keyword>
<dbReference type="EC" id="2.7.7.7" evidence="2"/>
<comment type="caution">
    <text evidence="2">The sequence shown here is derived from an EMBL/GenBank/DDBJ whole genome shotgun (WGS) entry which is preliminary data.</text>
</comment>